<feature type="transmembrane region" description="Helical" evidence="7">
    <location>
        <begin position="12"/>
        <end position="30"/>
    </location>
</feature>
<dbReference type="PANTHER" id="PTHR43163:SF7">
    <property type="entry name" value="DIPEPTIDE-TRANSPORT INTEGRAL MEMBRANE PROTEIN ABC TRANSPORTER DPPB-RELATED"/>
    <property type="match status" value="1"/>
</dbReference>
<evidence type="ECO:0000256" key="2">
    <source>
        <dbReference type="ARBA" id="ARBA00022448"/>
    </source>
</evidence>
<keyword evidence="5 7" id="KW-1133">Transmembrane helix</keyword>
<dbReference type="EMBL" id="QZEY01000009">
    <property type="protein sequence ID" value="RJL30335.1"/>
    <property type="molecule type" value="Genomic_DNA"/>
</dbReference>
<organism evidence="9 10">
    <name type="scientific">Bailinhaonella thermotolerans</name>
    <dbReference type="NCBI Taxonomy" id="1070861"/>
    <lineage>
        <taxon>Bacteria</taxon>
        <taxon>Bacillati</taxon>
        <taxon>Actinomycetota</taxon>
        <taxon>Actinomycetes</taxon>
        <taxon>Streptosporangiales</taxon>
        <taxon>Streptosporangiaceae</taxon>
        <taxon>Bailinhaonella</taxon>
    </lineage>
</organism>
<gene>
    <name evidence="9" type="ORF">D5H75_22390</name>
</gene>
<dbReference type="Pfam" id="PF00528">
    <property type="entry name" value="BPD_transp_1"/>
    <property type="match status" value="1"/>
</dbReference>
<keyword evidence="10" id="KW-1185">Reference proteome</keyword>
<dbReference type="InterPro" id="IPR045621">
    <property type="entry name" value="BPD_transp_1_N"/>
</dbReference>
<evidence type="ECO:0000256" key="6">
    <source>
        <dbReference type="ARBA" id="ARBA00023136"/>
    </source>
</evidence>
<evidence type="ECO:0000256" key="5">
    <source>
        <dbReference type="ARBA" id="ARBA00022989"/>
    </source>
</evidence>
<protein>
    <submittedName>
        <fullName evidence="9">ABC transporter permease</fullName>
    </submittedName>
</protein>
<feature type="transmembrane region" description="Helical" evidence="7">
    <location>
        <begin position="97"/>
        <end position="119"/>
    </location>
</feature>
<evidence type="ECO:0000313" key="10">
    <source>
        <dbReference type="Proteomes" id="UP000265768"/>
    </source>
</evidence>
<keyword evidence="4 7" id="KW-0812">Transmembrane</keyword>
<dbReference type="GO" id="GO:0055085">
    <property type="term" value="P:transmembrane transport"/>
    <property type="evidence" value="ECO:0007669"/>
    <property type="project" value="InterPro"/>
</dbReference>
<dbReference type="PANTHER" id="PTHR43163">
    <property type="entry name" value="DIPEPTIDE TRANSPORT SYSTEM PERMEASE PROTEIN DPPB-RELATED"/>
    <property type="match status" value="1"/>
</dbReference>
<feature type="transmembrane region" description="Helical" evidence="7">
    <location>
        <begin position="274"/>
        <end position="293"/>
    </location>
</feature>
<dbReference type="OrthoDB" id="9778910at2"/>
<dbReference type="SUPFAM" id="SSF161098">
    <property type="entry name" value="MetI-like"/>
    <property type="match status" value="1"/>
</dbReference>
<dbReference type="RefSeq" id="WP_119928481.1">
    <property type="nucleotide sequence ID" value="NZ_QZEY01000009.1"/>
</dbReference>
<accession>A0A3A4APG2</accession>
<evidence type="ECO:0000256" key="1">
    <source>
        <dbReference type="ARBA" id="ARBA00004651"/>
    </source>
</evidence>
<dbReference type="AlphaFoldDB" id="A0A3A4APG2"/>
<proteinExistence type="inferred from homology"/>
<evidence type="ECO:0000256" key="4">
    <source>
        <dbReference type="ARBA" id="ARBA00022692"/>
    </source>
</evidence>
<dbReference type="CDD" id="cd06261">
    <property type="entry name" value="TM_PBP2"/>
    <property type="match status" value="1"/>
</dbReference>
<feature type="domain" description="ABC transmembrane type-1" evidence="8">
    <location>
        <begin position="95"/>
        <end position="297"/>
    </location>
</feature>
<dbReference type="Pfam" id="PF19300">
    <property type="entry name" value="BPD_transp_1_N"/>
    <property type="match status" value="1"/>
</dbReference>
<evidence type="ECO:0000256" key="7">
    <source>
        <dbReference type="RuleBase" id="RU363032"/>
    </source>
</evidence>
<evidence type="ECO:0000259" key="8">
    <source>
        <dbReference type="PROSITE" id="PS50928"/>
    </source>
</evidence>
<keyword evidence="2 7" id="KW-0813">Transport</keyword>
<feature type="transmembrane region" description="Helical" evidence="7">
    <location>
        <begin position="131"/>
        <end position="154"/>
    </location>
</feature>
<dbReference type="PROSITE" id="PS50928">
    <property type="entry name" value="ABC_TM1"/>
    <property type="match status" value="1"/>
</dbReference>
<evidence type="ECO:0000256" key="3">
    <source>
        <dbReference type="ARBA" id="ARBA00022475"/>
    </source>
</evidence>
<comment type="similarity">
    <text evidence="7">Belongs to the binding-protein-dependent transport system permease family.</text>
</comment>
<dbReference type="InterPro" id="IPR000515">
    <property type="entry name" value="MetI-like"/>
</dbReference>
<dbReference type="Proteomes" id="UP000265768">
    <property type="component" value="Unassembled WGS sequence"/>
</dbReference>
<keyword evidence="3" id="KW-1003">Cell membrane</keyword>
<dbReference type="GO" id="GO:0005886">
    <property type="term" value="C:plasma membrane"/>
    <property type="evidence" value="ECO:0007669"/>
    <property type="project" value="UniProtKB-SubCell"/>
</dbReference>
<comment type="subcellular location">
    <subcellularLocation>
        <location evidence="1 7">Cell membrane</location>
        <topology evidence="1 7">Multi-pass membrane protein</topology>
    </subcellularLocation>
</comment>
<keyword evidence="6 7" id="KW-0472">Membrane</keyword>
<dbReference type="InterPro" id="IPR035906">
    <property type="entry name" value="MetI-like_sf"/>
</dbReference>
<sequence length="307" mass="33002">MGRYVVVRLLQMIPVFFGTTFLIYAMVFALPGDPILALAGDKPLPPAVLNALHDRYNLDDPLIVQYGKYIGGLLQGDLGETFTGQPVGELLSDRWTVTLQLALTAWVFELVAGVALGVIAALRRGGIIDTLVLGGTTFIIAIPVFVFGYTAQIVLGLHLGLFPTSYEGDWPGSFILPAMVLGSFGIAYVARLARASLIENLRADFVRTAQSKGVARRRIIGVHTLRNSLIPVVTYLGVDFGNLMAGAVVTEGIFNLPGIGQQVFQSIQLQEGTVVVGVVSLLVLVYLLVNLLVDLLYGVLDPRISHG</sequence>
<reference evidence="9 10" key="1">
    <citation type="submission" date="2018-09" db="EMBL/GenBank/DDBJ databases">
        <title>YIM 75507 draft genome.</title>
        <authorList>
            <person name="Tang S."/>
            <person name="Feng Y."/>
        </authorList>
    </citation>
    <scope>NUCLEOTIDE SEQUENCE [LARGE SCALE GENOMIC DNA]</scope>
    <source>
        <strain evidence="9 10">YIM 75507</strain>
    </source>
</reference>
<dbReference type="Gene3D" id="1.10.3720.10">
    <property type="entry name" value="MetI-like"/>
    <property type="match status" value="1"/>
</dbReference>
<feature type="transmembrane region" description="Helical" evidence="7">
    <location>
        <begin position="174"/>
        <end position="193"/>
    </location>
</feature>
<comment type="caution">
    <text evidence="9">The sequence shown here is derived from an EMBL/GenBank/DDBJ whole genome shotgun (WGS) entry which is preliminary data.</text>
</comment>
<name>A0A3A4APG2_9ACTN</name>
<evidence type="ECO:0000313" key="9">
    <source>
        <dbReference type="EMBL" id="RJL30335.1"/>
    </source>
</evidence>